<keyword evidence="8 14" id="KW-0472">Membrane</keyword>
<feature type="transmembrane region" description="Helical" evidence="14">
    <location>
        <begin position="273"/>
        <end position="292"/>
    </location>
</feature>
<keyword evidence="12 13" id="KW-0807">Transducer</keyword>
<evidence type="ECO:0000256" key="12">
    <source>
        <dbReference type="ARBA" id="ARBA00023224"/>
    </source>
</evidence>
<dbReference type="PROSITE" id="PS50262">
    <property type="entry name" value="G_PROTEIN_RECEP_F1_2"/>
    <property type="match status" value="1"/>
</dbReference>
<evidence type="ECO:0000256" key="11">
    <source>
        <dbReference type="ARBA" id="ARBA00023180"/>
    </source>
</evidence>
<comment type="similarity">
    <text evidence="13">Belongs to the G-protein coupled receptor 1 family.</text>
</comment>
<dbReference type="InterPro" id="IPR050939">
    <property type="entry name" value="Olfactory_GPCR1"/>
</dbReference>
<gene>
    <name evidence="16" type="ORF">GDO86_018428</name>
</gene>
<dbReference type="Gene3D" id="1.20.1070.10">
    <property type="entry name" value="Rhodopsin 7-helix transmembrane proteins"/>
    <property type="match status" value="1"/>
</dbReference>
<comment type="caution">
    <text evidence="16">The sequence shown here is derived from an EMBL/GenBank/DDBJ whole genome shotgun (WGS) entry which is preliminary data.</text>
</comment>
<keyword evidence="5 14" id="KW-0552">Olfaction</keyword>
<evidence type="ECO:0000256" key="1">
    <source>
        <dbReference type="ARBA" id="ARBA00004651"/>
    </source>
</evidence>
<keyword evidence="9" id="KW-1015">Disulfide bond</keyword>
<feature type="transmembrane region" description="Helical" evidence="14">
    <location>
        <begin position="197"/>
        <end position="223"/>
    </location>
</feature>
<dbReference type="GO" id="GO:0004930">
    <property type="term" value="F:G protein-coupled receptor activity"/>
    <property type="evidence" value="ECO:0007669"/>
    <property type="project" value="UniProtKB-KW"/>
</dbReference>
<evidence type="ECO:0000259" key="15">
    <source>
        <dbReference type="PROSITE" id="PS50262"/>
    </source>
</evidence>
<dbReference type="Proteomes" id="UP000812440">
    <property type="component" value="Unassembled WGS sequence"/>
</dbReference>
<evidence type="ECO:0000256" key="5">
    <source>
        <dbReference type="ARBA" id="ARBA00022725"/>
    </source>
</evidence>
<proteinExistence type="inferred from homology"/>
<dbReference type="SUPFAM" id="SSF81321">
    <property type="entry name" value="Family A G protein-coupled receptor-like"/>
    <property type="match status" value="1"/>
</dbReference>
<feature type="transmembrane region" description="Helical" evidence="14">
    <location>
        <begin position="62"/>
        <end position="86"/>
    </location>
</feature>
<keyword evidence="2 14" id="KW-1003">Cell membrane</keyword>
<feature type="transmembrane region" description="Helical" evidence="14">
    <location>
        <begin position="244"/>
        <end position="261"/>
    </location>
</feature>
<dbReference type="PRINTS" id="PR00245">
    <property type="entry name" value="OLFACTORYR"/>
</dbReference>
<dbReference type="OrthoDB" id="9444602at2759"/>
<keyword evidence="17" id="KW-1185">Reference proteome</keyword>
<dbReference type="Pfam" id="PF13853">
    <property type="entry name" value="7tm_4"/>
    <property type="match status" value="1"/>
</dbReference>
<keyword evidence="11" id="KW-0325">Glycoprotein</keyword>
<feature type="transmembrane region" description="Helical" evidence="14">
    <location>
        <begin position="23"/>
        <end position="50"/>
    </location>
</feature>
<dbReference type="EMBL" id="JAACNH010000024">
    <property type="protein sequence ID" value="KAG8431972.1"/>
    <property type="molecule type" value="Genomic_DNA"/>
</dbReference>
<evidence type="ECO:0000256" key="3">
    <source>
        <dbReference type="ARBA" id="ARBA00022606"/>
    </source>
</evidence>
<protein>
    <recommendedName>
        <fullName evidence="14">Olfactory receptor</fullName>
    </recommendedName>
</protein>
<dbReference type="GO" id="GO:0004984">
    <property type="term" value="F:olfactory receptor activity"/>
    <property type="evidence" value="ECO:0007669"/>
    <property type="project" value="InterPro"/>
</dbReference>
<evidence type="ECO:0000256" key="2">
    <source>
        <dbReference type="ARBA" id="ARBA00022475"/>
    </source>
</evidence>
<evidence type="ECO:0000313" key="17">
    <source>
        <dbReference type="Proteomes" id="UP000812440"/>
    </source>
</evidence>
<dbReference type="InterPro" id="IPR017452">
    <property type="entry name" value="GPCR_Rhodpsn_7TM"/>
</dbReference>
<evidence type="ECO:0000256" key="13">
    <source>
        <dbReference type="RuleBase" id="RU000688"/>
    </source>
</evidence>
<keyword evidence="7 13" id="KW-0297">G-protein coupled receptor</keyword>
<evidence type="ECO:0000256" key="7">
    <source>
        <dbReference type="ARBA" id="ARBA00023040"/>
    </source>
</evidence>
<dbReference type="InterPro" id="IPR000725">
    <property type="entry name" value="Olfact_rcpt"/>
</dbReference>
<comment type="subcellular location">
    <subcellularLocation>
        <location evidence="1 14">Cell membrane</location>
        <topology evidence="1 14">Multi-pass membrane protein</topology>
    </subcellularLocation>
</comment>
<reference evidence="16" key="1">
    <citation type="thesis" date="2020" institute="ProQuest LLC" country="789 East Eisenhower Parkway, Ann Arbor, MI, USA">
        <title>Comparative Genomics and Chromosome Evolution.</title>
        <authorList>
            <person name="Mudd A.B."/>
        </authorList>
    </citation>
    <scope>NUCLEOTIDE SEQUENCE</scope>
    <source>
        <strain evidence="16">Female2</strain>
        <tissue evidence="16">Blood</tissue>
    </source>
</reference>
<feature type="transmembrane region" description="Helical" evidence="14">
    <location>
        <begin position="140"/>
        <end position="159"/>
    </location>
</feature>
<feature type="transmembrane region" description="Helical" evidence="14">
    <location>
        <begin position="98"/>
        <end position="120"/>
    </location>
</feature>
<evidence type="ECO:0000313" key="16">
    <source>
        <dbReference type="EMBL" id="KAG8431972.1"/>
    </source>
</evidence>
<evidence type="ECO:0000256" key="6">
    <source>
        <dbReference type="ARBA" id="ARBA00022989"/>
    </source>
</evidence>
<dbReference type="PANTHER" id="PTHR24242">
    <property type="entry name" value="G-PROTEIN COUPLED RECEPTOR"/>
    <property type="match status" value="1"/>
</dbReference>
<evidence type="ECO:0000256" key="4">
    <source>
        <dbReference type="ARBA" id="ARBA00022692"/>
    </source>
</evidence>
<organism evidence="16 17">
    <name type="scientific">Hymenochirus boettgeri</name>
    <name type="common">Congo dwarf clawed frog</name>
    <dbReference type="NCBI Taxonomy" id="247094"/>
    <lineage>
        <taxon>Eukaryota</taxon>
        <taxon>Metazoa</taxon>
        <taxon>Chordata</taxon>
        <taxon>Craniata</taxon>
        <taxon>Vertebrata</taxon>
        <taxon>Euteleostomi</taxon>
        <taxon>Amphibia</taxon>
        <taxon>Batrachia</taxon>
        <taxon>Anura</taxon>
        <taxon>Pipoidea</taxon>
        <taxon>Pipidae</taxon>
        <taxon>Pipinae</taxon>
        <taxon>Hymenochirus</taxon>
    </lineage>
</organism>
<keyword evidence="3 14" id="KW-0716">Sensory transduction</keyword>
<dbReference type="GO" id="GO:0005886">
    <property type="term" value="C:plasma membrane"/>
    <property type="evidence" value="ECO:0007669"/>
    <property type="project" value="UniProtKB-SubCell"/>
</dbReference>
<dbReference type="AlphaFoldDB" id="A0A8T2IIZ9"/>
<dbReference type="PANTHER" id="PTHR24242:SF409">
    <property type="entry name" value="OLFACTORY RECEPTOR"/>
    <property type="match status" value="1"/>
</dbReference>
<evidence type="ECO:0000256" key="9">
    <source>
        <dbReference type="ARBA" id="ARBA00023157"/>
    </source>
</evidence>
<dbReference type="PRINTS" id="PR00237">
    <property type="entry name" value="GPCRRHODOPSN"/>
</dbReference>
<dbReference type="PROSITE" id="PS00237">
    <property type="entry name" value="G_PROTEIN_RECEP_F1_1"/>
    <property type="match status" value="1"/>
</dbReference>
<name>A0A8T2IIZ9_9PIPI</name>
<keyword evidence="6 14" id="KW-1133">Transmembrane helix</keyword>
<keyword evidence="10 13" id="KW-0675">Receptor</keyword>
<evidence type="ECO:0000256" key="14">
    <source>
        <dbReference type="RuleBase" id="RU363047"/>
    </source>
</evidence>
<dbReference type="FunFam" id="1.20.1070.10:FF:000010">
    <property type="entry name" value="Olfactory receptor"/>
    <property type="match status" value="1"/>
</dbReference>
<feature type="domain" description="G-protein coupled receptors family 1 profile" evidence="15">
    <location>
        <begin position="41"/>
        <end position="290"/>
    </location>
</feature>
<keyword evidence="4 13" id="KW-0812">Transmembrane</keyword>
<evidence type="ECO:0000256" key="8">
    <source>
        <dbReference type="ARBA" id="ARBA00023136"/>
    </source>
</evidence>
<dbReference type="InterPro" id="IPR000276">
    <property type="entry name" value="GPCR_Rhodpsn"/>
</dbReference>
<evidence type="ECO:0000256" key="10">
    <source>
        <dbReference type="ARBA" id="ARBA00023170"/>
    </source>
</evidence>
<sequence>MRTVNQTKDSGCILVGLGASQNFLFLTFTIFLLLYIATLFVNIITIALFVGSRHLHSPMYFFLAQLSLCDILLSTNVLPALLCALLRGGLAMSTSGCITQFYSCCSVAAAECFILAVMSFDRYVAICNPLRYICIMNIRLSVHLVISSWFSGLLFCLIFAIMTSRLYFCGFIVINYTYCDFAPLIEVSCSDTTDVERLAIVVTLPVAIFPFLFIILTYIRIFVSILQTSNSSARHKSFSTCSSHLSVVCTFYSIIIAKYAVPTNGQSLNRSKVISLLYTVVTPLLNPIIYSLRNTEIRKAFIKIISNSMGK</sequence>
<accession>A0A8T2IIZ9</accession>